<evidence type="ECO:0000256" key="1">
    <source>
        <dbReference type="SAM" id="MobiDB-lite"/>
    </source>
</evidence>
<sequence>MVRHFLVPFLMTILVLGGTFVLSVPLPEGGSNEANIEARATVLLESRGIKPTIPRISSSRSTTATAGAAAPPIEQDLMHKSRPNRKQKLVLDRRVVVPKLVQLERIRKMMKQGKPKNVPQTRPGHLRHFRIMD</sequence>
<name>A0A8H4VUQ0_9AGAR</name>
<comment type="caution">
    <text evidence="3">The sequence shown here is derived from an EMBL/GenBank/DDBJ whole genome shotgun (WGS) entry which is preliminary data.</text>
</comment>
<feature type="compositionally biased region" description="Low complexity" evidence="1">
    <location>
        <begin position="53"/>
        <end position="73"/>
    </location>
</feature>
<proteinExistence type="predicted"/>
<keyword evidence="2" id="KW-0732">Signal</keyword>
<evidence type="ECO:0000313" key="4">
    <source>
        <dbReference type="Proteomes" id="UP000521872"/>
    </source>
</evidence>
<feature type="region of interest" description="Disordered" evidence="1">
    <location>
        <begin position="111"/>
        <end position="133"/>
    </location>
</feature>
<organism evidence="3 4">
    <name type="scientific">Agrocybe pediades</name>
    <dbReference type="NCBI Taxonomy" id="84607"/>
    <lineage>
        <taxon>Eukaryota</taxon>
        <taxon>Fungi</taxon>
        <taxon>Dikarya</taxon>
        <taxon>Basidiomycota</taxon>
        <taxon>Agaricomycotina</taxon>
        <taxon>Agaricomycetes</taxon>
        <taxon>Agaricomycetidae</taxon>
        <taxon>Agaricales</taxon>
        <taxon>Agaricineae</taxon>
        <taxon>Strophariaceae</taxon>
        <taxon>Agrocybe</taxon>
    </lineage>
</organism>
<protein>
    <submittedName>
        <fullName evidence="3">Uncharacterized protein</fullName>
    </submittedName>
</protein>
<reference evidence="3 4" key="1">
    <citation type="submission" date="2019-12" db="EMBL/GenBank/DDBJ databases">
        <authorList>
            <person name="Floudas D."/>
            <person name="Bentzer J."/>
            <person name="Ahren D."/>
            <person name="Johansson T."/>
            <person name="Persson P."/>
            <person name="Tunlid A."/>
        </authorList>
    </citation>
    <scope>NUCLEOTIDE SEQUENCE [LARGE SCALE GENOMIC DNA]</scope>
    <source>
        <strain evidence="3 4">CBS 102.39</strain>
    </source>
</reference>
<dbReference type="Proteomes" id="UP000521872">
    <property type="component" value="Unassembled WGS sequence"/>
</dbReference>
<keyword evidence="4" id="KW-1185">Reference proteome</keyword>
<feature type="compositionally biased region" description="Basic residues" evidence="1">
    <location>
        <begin position="124"/>
        <end position="133"/>
    </location>
</feature>
<feature type="region of interest" description="Disordered" evidence="1">
    <location>
        <begin position="53"/>
        <end position="85"/>
    </location>
</feature>
<dbReference type="EMBL" id="JAACJL010000015">
    <property type="protein sequence ID" value="KAF4620654.1"/>
    <property type="molecule type" value="Genomic_DNA"/>
</dbReference>
<accession>A0A8H4VUQ0</accession>
<evidence type="ECO:0000256" key="2">
    <source>
        <dbReference type="SAM" id="SignalP"/>
    </source>
</evidence>
<evidence type="ECO:0000313" key="3">
    <source>
        <dbReference type="EMBL" id="KAF4620654.1"/>
    </source>
</evidence>
<feature type="chain" id="PRO_5034168626" evidence="2">
    <location>
        <begin position="18"/>
        <end position="133"/>
    </location>
</feature>
<gene>
    <name evidence="3" type="ORF">D9613_000139</name>
</gene>
<dbReference type="AlphaFoldDB" id="A0A8H4VUQ0"/>
<feature type="signal peptide" evidence="2">
    <location>
        <begin position="1"/>
        <end position="17"/>
    </location>
</feature>